<proteinExistence type="predicted"/>
<reference evidence="2 3" key="1">
    <citation type="submission" date="2020-07" db="EMBL/GenBank/DDBJ databases">
        <title>Vallitalea guaymasensis genome.</title>
        <authorList>
            <person name="Postec A."/>
        </authorList>
    </citation>
    <scope>NUCLEOTIDE SEQUENCE [LARGE SCALE GENOMIC DNA]</scope>
    <source>
        <strain evidence="2 3">Ra1766G1</strain>
    </source>
</reference>
<dbReference type="InterPro" id="IPR038728">
    <property type="entry name" value="YkvI-like"/>
</dbReference>
<sequence>MKLDFKNSIKIASVYIGTVLGAGFASGQELMKFFAYYGYKGMIGLLLTGVMFAVVGWAVLEILFFNKATSYKEFIYPIAGKTFGKILELSVIFFMFVCFCAMFAGSGALFQQRFHIPYQVGVLAMAVCCYITFLFDVKGVIAVNSILAPILLIGVLIVGLYMWFFRSTTVMNKVVEVFLVVRDNWLSSAIIYVSYNIITAVVVLTTLHKLVKSKFTARLGSLMAGIALGMIGIILGLVILVHYSDIQGIEIPMLAIVMRYAKVLQYIYIVVLISAMFTTAVANGYGILSKLKLTNTKHGKIKLAVFILLAVIFSQIGFSNMVGKIYPIFGYIGVFEVILILVYFVKMKYEQLKVKIKNSMFPFGKTLTKNIKSR</sequence>
<organism evidence="2 3">
    <name type="scientific">Vallitalea guaymasensis</name>
    <dbReference type="NCBI Taxonomy" id="1185412"/>
    <lineage>
        <taxon>Bacteria</taxon>
        <taxon>Bacillati</taxon>
        <taxon>Bacillota</taxon>
        <taxon>Clostridia</taxon>
        <taxon>Lachnospirales</taxon>
        <taxon>Vallitaleaceae</taxon>
        <taxon>Vallitalea</taxon>
    </lineage>
</organism>
<evidence type="ECO:0000313" key="2">
    <source>
        <dbReference type="EMBL" id="QUH29472.1"/>
    </source>
</evidence>
<keyword evidence="3" id="KW-1185">Reference proteome</keyword>
<dbReference type="RefSeq" id="WP_113673079.1">
    <property type="nucleotide sequence ID" value="NZ_CAJXUH010000015.1"/>
</dbReference>
<dbReference type="OrthoDB" id="4424890at2"/>
<protein>
    <recommendedName>
        <fullName evidence="4">Membrane protein YkvI</fullName>
    </recommendedName>
</protein>
<accession>A0A8J8MAR5</accession>
<keyword evidence="1" id="KW-0472">Membrane</keyword>
<feature type="transmembrane region" description="Helical" evidence="1">
    <location>
        <begin position="303"/>
        <end position="322"/>
    </location>
</feature>
<keyword evidence="1" id="KW-1133">Transmembrane helix</keyword>
<evidence type="ECO:0000256" key="1">
    <source>
        <dbReference type="SAM" id="Phobius"/>
    </source>
</evidence>
<dbReference type="Proteomes" id="UP000677305">
    <property type="component" value="Chromosome"/>
</dbReference>
<feature type="transmembrane region" description="Helical" evidence="1">
    <location>
        <begin position="116"/>
        <end position="135"/>
    </location>
</feature>
<dbReference type="AlphaFoldDB" id="A0A8J8MAR5"/>
<feature type="transmembrane region" description="Helical" evidence="1">
    <location>
        <begin position="219"/>
        <end position="243"/>
    </location>
</feature>
<dbReference type="PANTHER" id="PTHR37814:SF1">
    <property type="entry name" value="MEMBRANE PROTEIN"/>
    <property type="match status" value="1"/>
</dbReference>
<dbReference type="EMBL" id="CP058561">
    <property type="protein sequence ID" value="QUH29472.1"/>
    <property type="molecule type" value="Genomic_DNA"/>
</dbReference>
<feature type="transmembrane region" description="Helical" evidence="1">
    <location>
        <begin position="185"/>
        <end position="207"/>
    </location>
</feature>
<keyword evidence="1" id="KW-0812">Transmembrane</keyword>
<feature type="transmembrane region" description="Helical" evidence="1">
    <location>
        <begin position="263"/>
        <end position="282"/>
    </location>
</feature>
<dbReference type="PANTHER" id="PTHR37814">
    <property type="entry name" value="CONSERVED MEMBRANE PROTEIN"/>
    <property type="match status" value="1"/>
</dbReference>
<gene>
    <name evidence="2" type="ORF">HYG85_11305</name>
</gene>
<feature type="transmembrane region" description="Helical" evidence="1">
    <location>
        <begin position="86"/>
        <end position="110"/>
    </location>
</feature>
<feature type="transmembrane region" description="Helical" evidence="1">
    <location>
        <begin position="43"/>
        <end position="65"/>
    </location>
</feature>
<feature type="transmembrane region" description="Helical" evidence="1">
    <location>
        <begin position="328"/>
        <end position="345"/>
    </location>
</feature>
<feature type="transmembrane region" description="Helical" evidence="1">
    <location>
        <begin position="147"/>
        <end position="165"/>
    </location>
</feature>
<dbReference type="KEGG" id="vgu:HYG85_11305"/>
<name>A0A8J8MAR5_9FIRM</name>
<evidence type="ECO:0008006" key="4">
    <source>
        <dbReference type="Google" id="ProtNLM"/>
    </source>
</evidence>
<evidence type="ECO:0000313" key="3">
    <source>
        <dbReference type="Proteomes" id="UP000677305"/>
    </source>
</evidence>